<dbReference type="InterPro" id="IPR036034">
    <property type="entry name" value="PDZ_sf"/>
</dbReference>
<accession>A0ABW3AD35</accession>
<evidence type="ECO:0000313" key="4">
    <source>
        <dbReference type="Proteomes" id="UP001597053"/>
    </source>
</evidence>
<proteinExistence type="inferred from homology"/>
<evidence type="ECO:0000259" key="2">
    <source>
        <dbReference type="Pfam" id="PF13180"/>
    </source>
</evidence>
<evidence type="ECO:0000313" key="3">
    <source>
        <dbReference type="EMBL" id="MFD0788521.1"/>
    </source>
</evidence>
<reference evidence="4" key="1">
    <citation type="journal article" date="2019" name="Int. J. Syst. Evol. Microbiol.">
        <title>The Global Catalogue of Microorganisms (GCM) 10K type strain sequencing project: providing services to taxonomists for standard genome sequencing and annotation.</title>
        <authorList>
            <consortium name="The Broad Institute Genomics Platform"/>
            <consortium name="The Broad Institute Genome Sequencing Center for Infectious Disease"/>
            <person name="Wu L."/>
            <person name="Ma J."/>
        </authorList>
    </citation>
    <scope>NUCLEOTIDE SEQUENCE [LARGE SCALE GENOMIC DNA]</scope>
    <source>
        <strain evidence="4">JCM 32148</strain>
    </source>
</reference>
<dbReference type="Proteomes" id="UP001597053">
    <property type="component" value="Unassembled WGS sequence"/>
</dbReference>
<dbReference type="EMBL" id="JBHTHM010002855">
    <property type="protein sequence ID" value="MFD0788521.1"/>
    <property type="molecule type" value="Genomic_DNA"/>
</dbReference>
<dbReference type="PANTHER" id="PTHR22939">
    <property type="entry name" value="SERINE PROTEASE FAMILY S1C HTRA-RELATED"/>
    <property type="match status" value="1"/>
</dbReference>
<evidence type="ECO:0000256" key="1">
    <source>
        <dbReference type="ARBA" id="ARBA00010541"/>
    </source>
</evidence>
<feature type="domain" description="PDZ" evidence="2">
    <location>
        <begin position="2"/>
        <end position="63"/>
    </location>
</feature>
<dbReference type="InterPro" id="IPR001478">
    <property type="entry name" value="PDZ"/>
</dbReference>
<comment type="caution">
    <text evidence="3">The sequence shown here is derived from an EMBL/GenBank/DDBJ whole genome shotgun (WGS) entry which is preliminary data.</text>
</comment>
<organism evidence="3 4">
    <name type="scientific">Micromonospora azadirachtae</name>
    <dbReference type="NCBI Taxonomy" id="1970735"/>
    <lineage>
        <taxon>Bacteria</taxon>
        <taxon>Bacillati</taxon>
        <taxon>Actinomycetota</taxon>
        <taxon>Actinomycetes</taxon>
        <taxon>Micromonosporales</taxon>
        <taxon>Micromonosporaceae</taxon>
        <taxon>Micromonospora</taxon>
    </lineage>
</organism>
<dbReference type="PANTHER" id="PTHR22939:SF129">
    <property type="entry name" value="SERINE PROTEASE HTRA2, MITOCHONDRIAL"/>
    <property type="match status" value="1"/>
</dbReference>
<comment type="similarity">
    <text evidence="1">Belongs to the peptidase S1C family.</text>
</comment>
<protein>
    <submittedName>
        <fullName evidence="3">PDZ domain-containing protein</fullName>
    </submittedName>
</protein>
<dbReference type="SUPFAM" id="SSF50156">
    <property type="entry name" value="PDZ domain-like"/>
    <property type="match status" value="1"/>
</dbReference>
<dbReference type="Pfam" id="PF13180">
    <property type="entry name" value="PDZ_2"/>
    <property type="match status" value="1"/>
</dbReference>
<dbReference type="Gene3D" id="2.30.42.10">
    <property type="match status" value="1"/>
</dbReference>
<sequence>AVTPGSAAEQAGLQRGDVITRFGDKPINDSDDLVGAVQAGKVGDRVEVHYKRNGAEATANVTLTETS</sequence>
<feature type="non-terminal residue" evidence="3">
    <location>
        <position position="1"/>
    </location>
</feature>
<gene>
    <name evidence="3" type="ORF">ACFQZ8_31790</name>
</gene>
<keyword evidence="4" id="KW-1185">Reference proteome</keyword>
<name>A0ABW3AD35_9ACTN</name>